<name>A0ABQ5S2H8_9CHLO</name>
<feature type="compositionally biased region" description="Low complexity" evidence="1">
    <location>
        <begin position="73"/>
        <end position="83"/>
    </location>
</feature>
<feature type="region of interest" description="Disordered" evidence="1">
    <location>
        <begin position="143"/>
        <end position="263"/>
    </location>
</feature>
<evidence type="ECO:0008006" key="4">
    <source>
        <dbReference type="Google" id="ProtNLM"/>
    </source>
</evidence>
<evidence type="ECO:0000313" key="3">
    <source>
        <dbReference type="Proteomes" id="UP001165090"/>
    </source>
</evidence>
<evidence type="ECO:0000256" key="1">
    <source>
        <dbReference type="SAM" id="MobiDB-lite"/>
    </source>
</evidence>
<gene>
    <name evidence="2" type="ORF">VaNZ11_007242</name>
</gene>
<feature type="compositionally biased region" description="Acidic residues" evidence="1">
    <location>
        <begin position="1"/>
        <end position="24"/>
    </location>
</feature>
<dbReference type="EMBL" id="BSDZ01000017">
    <property type="protein sequence ID" value="GLI64075.1"/>
    <property type="molecule type" value="Genomic_DNA"/>
</dbReference>
<protein>
    <recommendedName>
        <fullName evidence="4">Hpc2-related domain-containing protein</fullName>
    </recommendedName>
</protein>
<accession>A0ABQ5S2H8</accession>
<organism evidence="2 3">
    <name type="scientific">Volvox africanus</name>
    <dbReference type="NCBI Taxonomy" id="51714"/>
    <lineage>
        <taxon>Eukaryota</taxon>
        <taxon>Viridiplantae</taxon>
        <taxon>Chlorophyta</taxon>
        <taxon>core chlorophytes</taxon>
        <taxon>Chlorophyceae</taxon>
        <taxon>CS clade</taxon>
        <taxon>Chlamydomonadales</taxon>
        <taxon>Volvocaceae</taxon>
        <taxon>Volvox</taxon>
    </lineage>
</organism>
<comment type="caution">
    <text evidence="2">The sequence shown here is derived from an EMBL/GenBank/DDBJ whole genome shotgun (WGS) entry which is preliminary data.</text>
</comment>
<reference evidence="2 3" key="1">
    <citation type="journal article" date="2023" name="IScience">
        <title>Expanded male sex-determining region conserved during the evolution of homothallism in the green alga Volvox.</title>
        <authorList>
            <person name="Yamamoto K."/>
            <person name="Matsuzaki R."/>
            <person name="Mahakham W."/>
            <person name="Heman W."/>
            <person name="Sekimoto H."/>
            <person name="Kawachi M."/>
            <person name="Minakuchi Y."/>
            <person name="Toyoda A."/>
            <person name="Nozaki H."/>
        </authorList>
    </citation>
    <scope>NUCLEOTIDE SEQUENCE [LARGE SCALE GENOMIC DNA]</scope>
    <source>
        <strain evidence="2 3">NIES-4468</strain>
    </source>
</reference>
<feature type="region of interest" description="Disordered" evidence="1">
    <location>
        <begin position="794"/>
        <end position="829"/>
    </location>
</feature>
<feature type="region of interest" description="Disordered" evidence="1">
    <location>
        <begin position="1"/>
        <end position="124"/>
    </location>
</feature>
<feature type="compositionally biased region" description="Acidic residues" evidence="1">
    <location>
        <begin position="909"/>
        <end position="919"/>
    </location>
</feature>
<feature type="region of interest" description="Disordered" evidence="1">
    <location>
        <begin position="308"/>
        <end position="349"/>
    </location>
</feature>
<feature type="compositionally biased region" description="Gly residues" evidence="1">
    <location>
        <begin position="52"/>
        <end position="72"/>
    </location>
</feature>
<evidence type="ECO:0000313" key="2">
    <source>
        <dbReference type="EMBL" id="GLI64075.1"/>
    </source>
</evidence>
<feature type="compositionally biased region" description="Acidic residues" evidence="1">
    <location>
        <begin position="109"/>
        <end position="120"/>
    </location>
</feature>
<feature type="compositionally biased region" description="Low complexity" evidence="1">
    <location>
        <begin position="809"/>
        <end position="826"/>
    </location>
</feature>
<dbReference type="Proteomes" id="UP001165090">
    <property type="component" value="Unassembled WGS sequence"/>
</dbReference>
<feature type="region of interest" description="Disordered" evidence="1">
    <location>
        <begin position="467"/>
        <end position="491"/>
    </location>
</feature>
<sequence length="1066" mass="106974">MEEDEEEGEEGEGESNEEMADESGSDSPDSSGGSGNDSDESEDGAPANSCGEGTGPGPEGAEGGGRGAGGPGAAAPQVASGAAAAGGTGPTSDGISKKPKQRRRAFEAYEADFIDDDEEMRYEKSRQVKAKYDGFFINQGAVELEWDPEAGEEQRPGQKRGPRQRPQNGAQPSKAKSQQPAQANRAGGAATAAAAPVAAAGPGVAAAAPSGGAQTPARVSGKRRVEGDQPQQPANKKRKQPLPDAGPAGQKSPRRGVSIAPSAATVPGAARGLAALAASLGRSAGATAATSGAGAAAATVPAGPAVAAPARPTASAERSTGQQPAEAASEPAGAVSGNLPPRVAGRRLNPNPASLDSVISECVKKLTAASAPPADWTSFIKVLDAPLTQVALFLHRKHHGNSHGYEAGLGLVVKALAEAAPSVVVDTKLVREVFQRRVTKSTNELARIAAAVQKLVGEVAAADAAAPQLGPGGGAGGSHSSDDEFTEPSGAAASSSLLDALDAKLRSYFNLHRKLHDTEDDGAILQSLALQASVGVDVLQRALLSAQSRSAGQRKRQGTKAGTAAVDEALRQQAAMIAAEVQGQVQGQMIQGHSMATAAVIRNASISGPGGLGSSAAAAAGAAAVAQPGQTPATAILPAGAAAAAAAAGAAGAPEPVEAMTEAVPWASGSQPEGHQFPSTEDDQQQRRLCRVALKSCPTAKEELLERAFEAAASSEWAALTIKVLCHCTEGLPISELAKRAVELRYIIWPPTKPIADMHRQLRQAIGRVSLAPHVIHVGSNKYLLQAMQPDAKAVPRQAPAGRAGGGSSANSSPAAAVPPAAMTHTTGGGGGGAFSGMAGLPVPFPLLGALPTESAGTEGPGAGAGIQQHNPTGAAQLDSAGPDGGPNVSAAAADPAGGGGSAAVGVGGEEELTPEEESQQCRECLEAAVRAGADRQRVQEALSRLKSRNMRIVFKVLCHAGPTGLRVADIVKFAREHRFVNWPGAADRTSSVHCAIRTSKDMIVHVGTHQYALALFPGVVHVPKSEQRRGARVAGAAGGGVVGLVGAGPVGSGEFGGSGGEGLEA</sequence>
<keyword evidence="3" id="KW-1185">Reference proteome</keyword>
<feature type="region of interest" description="Disordered" evidence="1">
    <location>
        <begin position="850"/>
        <end position="921"/>
    </location>
</feature>
<feature type="compositionally biased region" description="Gly residues" evidence="1">
    <location>
        <begin position="897"/>
        <end position="908"/>
    </location>
</feature>
<feature type="compositionally biased region" description="Low complexity" evidence="1">
    <location>
        <begin position="178"/>
        <end position="217"/>
    </location>
</feature>
<proteinExistence type="predicted"/>